<reference evidence="3" key="1">
    <citation type="journal article" date="2005" name="Nature">
        <title>The map-based sequence of the rice genome.</title>
        <authorList>
            <consortium name="International rice genome sequencing project (IRGSP)"/>
            <person name="Matsumoto T."/>
            <person name="Wu J."/>
            <person name="Kanamori H."/>
            <person name="Katayose Y."/>
            <person name="Fujisawa M."/>
            <person name="Namiki N."/>
            <person name="Mizuno H."/>
            <person name="Yamamoto K."/>
            <person name="Antonio B.A."/>
            <person name="Baba T."/>
            <person name="Sakata K."/>
            <person name="Nagamura Y."/>
            <person name="Aoki H."/>
            <person name="Arikawa K."/>
            <person name="Arita K."/>
            <person name="Bito T."/>
            <person name="Chiden Y."/>
            <person name="Fujitsuka N."/>
            <person name="Fukunaka R."/>
            <person name="Hamada M."/>
            <person name="Harada C."/>
            <person name="Hayashi A."/>
            <person name="Hijishita S."/>
            <person name="Honda M."/>
            <person name="Hosokawa S."/>
            <person name="Ichikawa Y."/>
            <person name="Idonuma A."/>
            <person name="Iijima M."/>
            <person name="Ikeda M."/>
            <person name="Ikeno M."/>
            <person name="Ito K."/>
            <person name="Ito S."/>
            <person name="Ito T."/>
            <person name="Ito Y."/>
            <person name="Ito Y."/>
            <person name="Iwabuchi A."/>
            <person name="Kamiya K."/>
            <person name="Karasawa W."/>
            <person name="Kurita K."/>
            <person name="Katagiri S."/>
            <person name="Kikuta A."/>
            <person name="Kobayashi H."/>
            <person name="Kobayashi N."/>
            <person name="Machita K."/>
            <person name="Maehara T."/>
            <person name="Masukawa M."/>
            <person name="Mizubayashi T."/>
            <person name="Mukai Y."/>
            <person name="Nagasaki H."/>
            <person name="Nagata Y."/>
            <person name="Naito S."/>
            <person name="Nakashima M."/>
            <person name="Nakama Y."/>
            <person name="Nakamichi Y."/>
            <person name="Nakamura M."/>
            <person name="Meguro A."/>
            <person name="Negishi M."/>
            <person name="Ohta I."/>
            <person name="Ohta T."/>
            <person name="Okamoto M."/>
            <person name="Ono N."/>
            <person name="Saji S."/>
            <person name="Sakaguchi M."/>
            <person name="Sakai K."/>
            <person name="Shibata M."/>
            <person name="Shimokawa T."/>
            <person name="Song J."/>
            <person name="Takazaki Y."/>
            <person name="Terasawa K."/>
            <person name="Tsugane M."/>
            <person name="Tsuji K."/>
            <person name="Ueda S."/>
            <person name="Waki K."/>
            <person name="Yamagata H."/>
            <person name="Yamamoto M."/>
            <person name="Yamamoto S."/>
            <person name="Yamane H."/>
            <person name="Yoshiki S."/>
            <person name="Yoshihara R."/>
            <person name="Yukawa K."/>
            <person name="Zhong H."/>
            <person name="Yano M."/>
            <person name="Yuan Q."/>
            <person name="Ouyang S."/>
            <person name="Liu J."/>
            <person name="Jones K.M."/>
            <person name="Gansberger K."/>
            <person name="Moffat K."/>
            <person name="Hill J."/>
            <person name="Bera J."/>
            <person name="Fadrosh D."/>
            <person name="Jin S."/>
            <person name="Johri S."/>
            <person name="Kim M."/>
            <person name="Overton L."/>
            <person name="Reardon M."/>
            <person name="Tsitrin T."/>
            <person name="Vuong H."/>
            <person name="Weaver B."/>
            <person name="Ciecko A."/>
            <person name="Tallon L."/>
            <person name="Jackson J."/>
            <person name="Pai G."/>
            <person name="Aken S.V."/>
            <person name="Utterback T."/>
            <person name="Reidmuller S."/>
            <person name="Feldblyum T."/>
            <person name="Hsiao J."/>
            <person name="Zismann V."/>
            <person name="Iobst S."/>
            <person name="de Vazeille A.R."/>
            <person name="Buell C.R."/>
            <person name="Ying K."/>
            <person name="Li Y."/>
            <person name="Lu T."/>
            <person name="Huang Y."/>
            <person name="Zhao Q."/>
            <person name="Feng Q."/>
            <person name="Zhang L."/>
            <person name="Zhu J."/>
            <person name="Weng Q."/>
            <person name="Mu J."/>
            <person name="Lu Y."/>
            <person name="Fan D."/>
            <person name="Liu Y."/>
            <person name="Guan J."/>
            <person name="Zhang Y."/>
            <person name="Yu S."/>
            <person name="Liu X."/>
            <person name="Zhang Y."/>
            <person name="Hong G."/>
            <person name="Han B."/>
            <person name="Choisne N."/>
            <person name="Demange N."/>
            <person name="Orjeda G."/>
            <person name="Samain S."/>
            <person name="Cattolico L."/>
            <person name="Pelletier E."/>
            <person name="Couloux A."/>
            <person name="Segurens B."/>
            <person name="Wincker P."/>
            <person name="D'Hont A."/>
            <person name="Scarpelli C."/>
            <person name="Weissenbach J."/>
            <person name="Salanoubat M."/>
            <person name="Quetier F."/>
            <person name="Yu Y."/>
            <person name="Kim H.R."/>
            <person name="Rambo T."/>
            <person name="Currie J."/>
            <person name="Collura K."/>
            <person name="Luo M."/>
            <person name="Yang T."/>
            <person name="Ammiraju J.S.S."/>
            <person name="Engler F."/>
            <person name="Soderlund C."/>
            <person name="Wing R.A."/>
            <person name="Palmer L.E."/>
            <person name="de la Bastide M."/>
            <person name="Spiegel L."/>
            <person name="Nascimento L."/>
            <person name="Zutavern T."/>
            <person name="O'Shaughnessy A."/>
            <person name="Dike S."/>
            <person name="Dedhia N."/>
            <person name="Preston R."/>
            <person name="Balija V."/>
            <person name="McCombie W.R."/>
            <person name="Chow T."/>
            <person name="Chen H."/>
            <person name="Chung M."/>
            <person name="Chen C."/>
            <person name="Shaw J."/>
            <person name="Wu H."/>
            <person name="Hsiao K."/>
            <person name="Chao Y."/>
            <person name="Chu M."/>
            <person name="Cheng C."/>
            <person name="Hour A."/>
            <person name="Lee P."/>
            <person name="Lin S."/>
            <person name="Lin Y."/>
            <person name="Liou J."/>
            <person name="Liu S."/>
            <person name="Hsing Y."/>
            <person name="Raghuvanshi S."/>
            <person name="Mohanty A."/>
            <person name="Bharti A.K."/>
            <person name="Gaur A."/>
            <person name="Gupta V."/>
            <person name="Kumar D."/>
            <person name="Ravi V."/>
            <person name="Vij S."/>
            <person name="Kapur A."/>
            <person name="Khurana P."/>
            <person name="Khurana P."/>
            <person name="Khurana J.P."/>
            <person name="Tyagi A.K."/>
            <person name="Gaikwad K."/>
            <person name="Singh A."/>
            <person name="Dalal V."/>
            <person name="Srivastava S."/>
            <person name="Dixit A."/>
            <person name="Pal A.K."/>
            <person name="Ghazi I.A."/>
            <person name="Yadav M."/>
            <person name="Pandit A."/>
            <person name="Bhargava A."/>
            <person name="Sureshbabu K."/>
            <person name="Batra K."/>
            <person name="Sharma T.R."/>
            <person name="Mohapatra T."/>
            <person name="Singh N.K."/>
            <person name="Messing J."/>
            <person name="Nelson A.B."/>
            <person name="Fuks G."/>
            <person name="Kavchok S."/>
            <person name="Keizer G."/>
            <person name="Linton E."/>
            <person name="Llaca V."/>
            <person name="Song R."/>
            <person name="Tanyolac B."/>
            <person name="Young S."/>
            <person name="Ho-Il K."/>
            <person name="Hahn J.H."/>
            <person name="Sangsakoo G."/>
            <person name="Vanavichit A."/>
            <person name="de Mattos Luiz.A.T."/>
            <person name="Zimmer P.D."/>
            <person name="Malone G."/>
            <person name="Dellagostin O."/>
            <person name="de Oliveira A.C."/>
            <person name="Bevan M."/>
            <person name="Bancroft I."/>
            <person name="Minx P."/>
            <person name="Cordum H."/>
            <person name="Wilson R."/>
            <person name="Cheng Z."/>
            <person name="Jin W."/>
            <person name="Jiang J."/>
            <person name="Leong S.A."/>
            <person name="Iwama H."/>
            <person name="Gojobori T."/>
            <person name="Itoh T."/>
            <person name="Niimura Y."/>
            <person name="Fujii Y."/>
            <person name="Habara T."/>
            <person name="Sakai H."/>
            <person name="Sato Y."/>
            <person name="Wilson G."/>
            <person name="Kumar K."/>
            <person name="McCouch S."/>
            <person name="Juretic N."/>
            <person name="Hoen D."/>
            <person name="Wright S."/>
            <person name="Bruskiewich R."/>
            <person name="Bureau T."/>
            <person name="Miyao A."/>
            <person name="Hirochika H."/>
            <person name="Nishikawa T."/>
            <person name="Kadowaki K."/>
            <person name="Sugiura M."/>
            <person name="Burr B."/>
            <person name="Sasaki T."/>
        </authorList>
    </citation>
    <scope>NUCLEOTIDE SEQUENCE [LARGE SCALE GENOMIC DNA]</scope>
    <source>
        <strain evidence="3">cv. Nipponbare</strain>
    </source>
</reference>
<evidence type="ECO:0000313" key="3">
    <source>
        <dbReference type="Proteomes" id="UP000059680"/>
    </source>
</evidence>
<dbReference type="Gramene" id="Os03t0649050-00">
    <property type="protein sequence ID" value="Os03t0649050-00"/>
    <property type="gene ID" value="Os03g0649050"/>
</dbReference>
<dbReference type="InParanoid" id="A0A0P0W1C6"/>
<reference evidence="2 3" key="2">
    <citation type="journal article" date="2013" name="Plant Cell Physiol.">
        <title>Rice Annotation Project Database (RAP-DB): an integrative and interactive database for rice genomics.</title>
        <authorList>
            <person name="Sakai H."/>
            <person name="Lee S.S."/>
            <person name="Tanaka T."/>
            <person name="Numa H."/>
            <person name="Kim J."/>
            <person name="Kawahara Y."/>
            <person name="Wakimoto H."/>
            <person name="Yang C.C."/>
            <person name="Iwamoto M."/>
            <person name="Abe T."/>
            <person name="Yamada Y."/>
            <person name="Muto A."/>
            <person name="Inokuchi H."/>
            <person name="Ikemura T."/>
            <person name="Matsumoto T."/>
            <person name="Sasaki T."/>
            <person name="Itoh T."/>
        </authorList>
    </citation>
    <scope>NUCLEOTIDE SEQUENCE [LARGE SCALE GENOMIC DNA]</scope>
    <source>
        <strain evidence="3">cv. Nipponbare</strain>
    </source>
</reference>
<name>A0A0P0W1C6_ORYSJ</name>
<dbReference type="PaxDb" id="39947-A0A0P0W1C6"/>
<proteinExistence type="predicted"/>
<protein>
    <submittedName>
        <fullName evidence="2">Os03g0649050 protein</fullName>
    </submittedName>
</protein>
<feature type="region of interest" description="Disordered" evidence="1">
    <location>
        <begin position="32"/>
        <end position="54"/>
    </location>
</feature>
<reference evidence="2 3" key="3">
    <citation type="journal article" date="2013" name="Rice">
        <title>Improvement of the Oryza sativa Nipponbare reference genome using next generation sequence and optical map data.</title>
        <authorList>
            <person name="Kawahara Y."/>
            <person name="de la Bastide M."/>
            <person name="Hamilton J.P."/>
            <person name="Kanamori H."/>
            <person name="McCombie W.R."/>
            <person name="Ouyang S."/>
            <person name="Schwartz D.C."/>
            <person name="Tanaka T."/>
            <person name="Wu J."/>
            <person name="Zhou S."/>
            <person name="Childs K.L."/>
            <person name="Davidson R.M."/>
            <person name="Lin H."/>
            <person name="Quesada-Ocampo L."/>
            <person name="Vaillancourt B."/>
            <person name="Sakai H."/>
            <person name="Lee S.S."/>
            <person name="Kim J."/>
            <person name="Numa H."/>
            <person name="Itoh T."/>
            <person name="Buell C.R."/>
            <person name="Matsumoto T."/>
        </authorList>
    </citation>
    <scope>NUCLEOTIDE SEQUENCE [LARGE SCALE GENOMIC DNA]</scope>
    <source>
        <strain evidence="3">cv. Nipponbare</strain>
    </source>
</reference>
<evidence type="ECO:0000256" key="1">
    <source>
        <dbReference type="SAM" id="MobiDB-lite"/>
    </source>
</evidence>
<feature type="region of interest" description="Disordered" evidence="1">
    <location>
        <begin position="92"/>
        <end position="114"/>
    </location>
</feature>
<keyword evidence="3" id="KW-1185">Reference proteome</keyword>
<feature type="non-terminal residue" evidence="2">
    <location>
        <position position="114"/>
    </location>
</feature>
<feature type="compositionally biased region" description="Low complexity" evidence="1">
    <location>
        <begin position="33"/>
        <end position="54"/>
    </location>
</feature>
<accession>A0A0P0W1C6</accession>
<dbReference type="AlphaFoldDB" id="A0A0P0W1C6"/>
<sequence length="114" mass="11073">MLTVNTEKASSHGWNAACSRCDAAASVTVLSNSSSHAATTTPAASPAPAAAAASGDALGPFHLTSAATLVGGASASAEAACSAAAAHGCWSPSARRTTSRTRNLRAAGGRGHRI</sequence>
<organism evidence="2 3">
    <name type="scientific">Oryza sativa subsp. japonica</name>
    <name type="common">Rice</name>
    <dbReference type="NCBI Taxonomy" id="39947"/>
    <lineage>
        <taxon>Eukaryota</taxon>
        <taxon>Viridiplantae</taxon>
        <taxon>Streptophyta</taxon>
        <taxon>Embryophyta</taxon>
        <taxon>Tracheophyta</taxon>
        <taxon>Spermatophyta</taxon>
        <taxon>Magnoliopsida</taxon>
        <taxon>Liliopsida</taxon>
        <taxon>Poales</taxon>
        <taxon>Poaceae</taxon>
        <taxon>BOP clade</taxon>
        <taxon>Oryzoideae</taxon>
        <taxon>Oryzeae</taxon>
        <taxon>Oryzinae</taxon>
        <taxon>Oryza</taxon>
        <taxon>Oryza sativa</taxon>
    </lineage>
</organism>
<evidence type="ECO:0000313" key="2">
    <source>
        <dbReference type="EMBL" id="BAS85501.1"/>
    </source>
</evidence>
<dbReference type="EMBL" id="AP014959">
    <property type="protein sequence ID" value="BAS85501.1"/>
    <property type="molecule type" value="Genomic_DNA"/>
</dbReference>
<dbReference type="Proteomes" id="UP000059680">
    <property type="component" value="Chromosome 3"/>
</dbReference>
<gene>
    <name evidence="2" type="ordered locus">Os03g0649050</name>
    <name evidence="2" type="ORF">OSNPB_030649050</name>
</gene>